<dbReference type="GO" id="GO:0016592">
    <property type="term" value="C:mediator complex"/>
    <property type="evidence" value="ECO:0007669"/>
    <property type="project" value="InterPro"/>
</dbReference>
<dbReference type="AlphaFoldDB" id="A0AAW1NRX5"/>
<keyword evidence="6" id="KW-0010">Activator</keyword>
<comment type="subunit">
    <text evidence="6">Component of the Mediator complex.</text>
</comment>
<reference evidence="7 8" key="1">
    <citation type="journal article" date="2024" name="Nat. Commun.">
        <title>Phylogenomics reveals the evolutionary origins of lichenization in chlorophyte algae.</title>
        <authorList>
            <person name="Puginier C."/>
            <person name="Libourel C."/>
            <person name="Otte J."/>
            <person name="Skaloud P."/>
            <person name="Haon M."/>
            <person name="Grisel S."/>
            <person name="Petersen M."/>
            <person name="Berrin J.G."/>
            <person name="Delaux P.M."/>
            <person name="Dal Grande F."/>
            <person name="Keller J."/>
        </authorList>
    </citation>
    <scope>NUCLEOTIDE SEQUENCE [LARGE SCALE GENOMIC DNA]</scope>
    <source>
        <strain evidence="7 8">SAG 2036</strain>
    </source>
</reference>
<evidence type="ECO:0000256" key="2">
    <source>
        <dbReference type="ARBA" id="ARBA00007526"/>
    </source>
</evidence>
<comment type="function">
    <text evidence="6">Component of the Mediator complex, a coactivator involved in the regulated transcription of nearly all RNA polymerase II-dependent genes. Mediator functions as a bridge to convey information from gene-specific regulatory proteins to the basal RNA polymerase II transcription machinery. Mediator is recruited to promoters by direct interactions with regulatory proteins and serves as a scaffold for the assembly of a functional preinitiation complex with RNA polymerase II and the general transcription factors.</text>
</comment>
<dbReference type="GO" id="GO:0006357">
    <property type="term" value="P:regulation of transcription by RNA polymerase II"/>
    <property type="evidence" value="ECO:0007669"/>
    <property type="project" value="InterPro"/>
</dbReference>
<dbReference type="PANTHER" id="PTHR13104">
    <property type="entry name" value="MED-6-RELATED"/>
    <property type="match status" value="1"/>
</dbReference>
<keyword evidence="3 6" id="KW-0805">Transcription regulation</keyword>
<dbReference type="Gene3D" id="3.10.450.580">
    <property type="entry name" value="Mediator complex, subunit Med6"/>
    <property type="match status" value="1"/>
</dbReference>
<keyword evidence="5 6" id="KW-0539">Nucleus</keyword>
<accession>A0AAW1NRX5</accession>
<gene>
    <name evidence="6" type="primary">MED6</name>
    <name evidence="7" type="ORF">WJX73_002041</name>
</gene>
<comment type="subcellular location">
    <subcellularLocation>
        <location evidence="1 6">Nucleus</location>
    </subcellularLocation>
</comment>
<dbReference type="GO" id="GO:0003712">
    <property type="term" value="F:transcription coregulator activity"/>
    <property type="evidence" value="ECO:0007669"/>
    <property type="project" value="InterPro"/>
</dbReference>
<evidence type="ECO:0000256" key="4">
    <source>
        <dbReference type="ARBA" id="ARBA00023163"/>
    </source>
</evidence>
<evidence type="ECO:0000313" key="7">
    <source>
        <dbReference type="EMBL" id="KAK9793169.1"/>
    </source>
</evidence>
<comment type="caution">
    <text evidence="7">The sequence shown here is derived from an EMBL/GenBank/DDBJ whole genome shotgun (WGS) entry which is preliminary data.</text>
</comment>
<name>A0AAW1NRX5_9CHLO</name>
<keyword evidence="8" id="KW-1185">Reference proteome</keyword>
<sequence length="210" mass="23641">MAATAPVMEDMTGTMWRDPNWLAAFPLNDLSVLDYFALSPFYDKSCNNEELRRRGEGIERLAALPPGIEFKLQDAQPPHLFVIRKVLRKSPQSEENVAFYYILDGSIYQAPTLHATLSAKMKKCLHNVRAGFSKMQQDLDPLHKVVRAGASAKEEKARVAAALQPPKEPYSREHIMNVDNIILTVLQKDQQRQAPQALEQASVSHSSSRQ</sequence>
<comment type="similarity">
    <text evidence="2 6">Belongs to the Mediator complex subunit 6 family.</text>
</comment>
<dbReference type="Proteomes" id="UP001465755">
    <property type="component" value="Unassembled WGS sequence"/>
</dbReference>
<keyword evidence="4 6" id="KW-0804">Transcription</keyword>
<dbReference type="EMBL" id="JALJOQ010000154">
    <property type="protein sequence ID" value="KAK9793169.1"/>
    <property type="molecule type" value="Genomic_DNA"/>
</dbReference>
<evidence type="ECO:0000256" key="1">
    <source>
        <dbReference type="ARBA" id="ARBA00004123"/>
    </source>
</evidence>
<evidence type="ECO:0000256" key="6">
    <source>
        <dbReference type="RuleBase" id="RU364143"/>
    </source>
</evidence>
<evidence type="ECO:0000313" key="8">
    <source>
        <dbReference type="Proteomes" id="UP001465755"/>
    </source>
</evidence>
<evidence type="ECO:0000256" key="3">
    <source>
        <dbReference type="ARBA" id="ARBA00023015"/>
    </source>
</evidence>
<dbReference type="InterPro" id="IPR038566">
    <property type="entry name" value="Mediator_Med6_sf"/>
</dbReference>
<proteinExistence type="inferred from homology"/>
<evidence type="ECO:0000256" key="5">
    <source>
        <dbReference type="ARBA" id="ARBA00023242"/>
    </source>
</evidence>
<dbReference type="Pfam" id="PF04934">
    <property type="entry name" value="Med6"/>
    <property type="match status" value="1"/>
</dbReference>
<protein>
    <recommendedName>
        <fullName evidence="6">Mediator of RNA polymerase II transcription subunit 6</fullName>
    </recommendedName>
    <alternativeName>
        <fullName evidence="6">Mediator complex subunit 6</fullName>
    </alternativeName>
</protein>
<organism evidence="7 8">
    <name type="scientific">Symbiochloris irregularis</name>
    <dbReference type="NCBI Taxonomy" id="706552"/>
    <lineage>
        <taxon>Eukaryota</taxon>
        <taxon>Viridiplantae</taxon>
        <taxon>Chlorophyta</taxon>
        <taxon>core chlorophytes</taxon>
        <taxon>Trebouxiophyceae</taxon>
        <taxon>Trebouxiales</taxon>
        <taxon>Trebouxiaceae</taxon>
        <taxon>Symbiochloris</taxon>
    </lineage>
</organism>
<dbReference type="InterPro" id="IPR007018">
    <property type="entry name" value="Mediator_Med6"/>
</dbReference>